<comment type="similarity">
    <text evidence="1 8">Belongs to the beta-class carbonic anhydrase family.</text>
</comment>
<dbReference type="GO" id="GO:0034599">
    <property type="term" value="P:cellular response to oxidative stress"/>
    <property type="evidence" value="ECO:0007669"/>
    <property type="project" value="TreeGrafter"/>
</dbReference>
<dbReference type="GO" id="GO:0015976">
    <property type="term" value="P:carbon utilization"/>
    <property type="evidence" value="ECO:0007669"/>
    <property type="project" value="InterPro"/>
</dbReference>
<dbReference type="PROSITE" id="PS00704">
    <property type="entry name" value="PROK_CO2_ANHYDRASE_1"/>
    <property type="match status" value="1"/>
</dbReference>
<feature type="binding site" evidence="7">
    <location>
        <position position="65"/>
    </location>
    <ligand>
        <name>Zn(2+)</name>
        <dbReference type="ChEBI" id="CHEBI:29105"/>
    </ligand>
</feature>
<dbReference type="Pfam" id="PF00484">
    <property type="entry name" value="Pro_CA"/>
    <property type="match status" value="1"/>
</dbReference>
<dbReference type="EMBL" id="LR699553">
    <property type="protein sequence ID" value="VVD27771.1"/>
    <property type="molecule type" value="Genomic_DNA"/>
</dbReference>
<proteinExistence type="inferred from homology"/>
<feature type="binding site" evidence="7">
    <location>
        <position position="67"/>
    </location>
    <ligand>
        <name>Zn(2+)</name>
        <dbReference type="ChEBI" id="CHEBI:29105"/>
    </ligand>
</feature>
<keyword evidence="5 8" id="KW-0456">Lyase</keyword>
<dbReference type="SUPFAM" id="SSF53056">
    <property type="entry name" value="beta-carbonic anhydrase, cab"/>
    <property type="match status" value="1"/>
</dbReference>
<dbReference type="Gene3D" id="3.40.1050.10">
    <property type="entry name" value="Carbonic anhydrase"/>
    <property type="match status" value="1"/>
</dbReference>
<dbReference type="InterPro" id="IPR036874">
    <property type="entry name" value="Carbonic_anhydrase_sf"/>
</dbReference>
<dbReference type="CDD" id="cd00883">
    <property type="entry name" value="beta_CA_cladeA"/>
    <property type="match status" value="1"/>
</dbReference>
<comment type="catalytic activity">
    <reaction evidence="6 8">
        <text>hydrogencarbonate + H(+) = CO2 + H2O</text>
        <dbReference type="Rhea" id="RHEA:10748"/>
        <dbReference type="ChEBI" id="CHEBI:15377"/>
        <dbReference type="ChEBI" id="CHEBI:15378"/>
        <dbReference type="ChEBI" id="CHEBI:16526"/>
        <dbReference type="ChEBI" id="CHEBI:17544"/>
        <dbReference type="EC" id="4.2.1.1"/>
    </reaction>
</comment>
<evidence type="ECO:0000256" key="1">
    <source>
        <dbReference type="ARBA" id="ARBA00006217"/>
    </source>
</evidence>
<keyword evidence="4 7" id="KW-0862">Zinc</keyword>
<reference evidence="9 10" key="1">
    <citation type="submission" date="2019-08" db="EMBL/GenBank/DDBJ databases">
        <authorList>
            <person name="Herpell B J."/>
        </authorList>
    </citation>
    <scope>NUCLEOTIDE SEQUENCE [LARGE SCALE GENOMIC DNA]</scope>
    <source>
        <strain evidence="10">Msb3</strain>
    </source>
</reference>
<keyword evidence="10" id="KW-1185">Reference proteome</keyword>
<accession>A0A5Q4Z8R4</accession>
<evidence type="ECO:0000313" key="10">
    <source>
        <dbReference type="Proteomes" id="UP000325811"/>
    </source>
</evidence>
<comment type="cofactor">
    <cofactor evidence="7">
        <name>Zn(2+)</name>
        <dbReference type="ChEBI" id="CHEBI:29105"/>
    </cofactor>
    <text evidence="7">Binds 1 zinc ion per subunit.</text>
</comment>
<dbReference type="EC" id="4.2.1.1" evidence="2 8"/>
<evidence type="ECO:0000256" key="7">
    <source>
        <dbReference type="PIRSR" id="PIRSR601765-1"/>
    </source>
</evidence>
<organism evidence="9 10">
    <name type="scientific">Paraburkholderia dioscoreae</name>
    <dbReference type="NCBI Taxonomy" id="2604047"/>
    <lineage>
        <taxon>Bacteria</taxon>
        <taxon>Pseudomonadati</taxon>
        <taxon>Pseudomonadota</taxon>
        <taxon>Betaproteobacteria</taxon>
        <taxon>Burkholderiales</taxon>
        <taxon>Burkholderiaceae</taxon>
        <taxon>Paraburkholderia</taxon>
    </lineage>
</organism>
<evidence type="ECO:0000256" key="6">
    <source>
        <dbReference type="ARBA" id="ARBA00048348"/>
    </source>
</evidence>
<evidence type="ECO:0000313" key="9">
    <source>
        <dbReference type="EMBL" id="VVD27771.1"/>
    </source>
</evidence>
<dbReference type="KEGG" id="pdio:PDMSB3_1309"/>
<evidence type="ECO:0000256" key="5">
    <source>
        <dbReference type="ARBA" id="ARBA00023239"/>
    </source>
</evidence>
<comment type="function">
    <text evidence="8">Reversible hydration of carbon dioxide.</text>
</comment>
<gene>
    <name evidence="9" type="primary">can</name>
    <name evidence="9" type="ORF">PDMSB3_1309</name>
</gene>
<dbReference type="PANTHER" id="PTHR11002">
    <property type="entry name" value="CARBONIC ANHYDRASE"/>
    <property type="match status" value="1"/>
</dbReference>
<dbReference type="GO" id="GO:0004089">
    <property type="term" value="F:carbonate dehydratase activity"/>
    <property type="evidence" value="ECO:0007669"/>
    <property type="project" value="UniProtKB-UniRule"/>
</dbReference>
<evidence type="ECO:0000256" key="8">
    <source>
        <dbReference type="RuleBase" id="RU003956"/>
    </source>
</evidence>
<dbReference type="GO" id="GO:0071244">
    <property type="term" value="P:cellular response to carbon dioxide"/>
    <property type="evidence" value="ECO:0007669"/>
    <property type="project" value="TreeGrafter"/>
</dbReference>
<dbReference type="Proteomes" id="UP000325811">
    <property type="component" value="Chromosome I"/>
</dbReference>
<dbReference type="InterPro" id="IPR001765">
    <property type="entry name" value="Carbonic_anhydrase"/>
</dbReference>
<protein>
    <recommendedName>
        <fullName evidence="2 8">Carbonic anhydrase</fullName>
        <ecNumber evidence="2 8">4.2.1.1</ecNumber>
    </recommendedName>
    <alternativeName>
        <fullName evidence="8">Carbonate dehydratase</fullName>
    </alternativeName>
</protein>
<feature type="binding site" evidence="7">
    <location>
        <position position="121"/>
    </location>
    <ligand>
        <name>Zn(2+)</name>
        <dbReference type="ChEBI" id="CHEBI:29105"/>
    </ligand>
</feature>
<evidence type="ECO:0000256" key="3">
    <source>
        <dbReference type="ARBA" id="ARBA00022723"/>
    </source>
</evidence>
<dbReference type="PANTHER" id="PTHR11002:SF76">
    <property type="entry name" value="CARBONIC ANHYDRASE"/>
    <property type="match status" value="1"/>
</dbReference>
<dbReference type="SMART" id="SM00947">
    <property type="entry name" value="Pro_CA"/>
    <property type="match status" value="1"/>
</dbReference>
<dbReference type="GO" id="GO:0008270">
    <property type="term" value="F:zinc ion binding"/>
    <property type="evidence" value="ECO:0007669"/>
    <property type="project" value="UniProtKB-UniRule"/>
</dbReference>
<name>A0A5Q4Z8R4_9BURK</name>
<dbReference type="InterPro" id="IPR015892">
    <property type="entry name" value="Carbonic_anhydrase_CS"/>
</dbReference>
<dbReference type="AlphaFoldDB" id="A0A5Q4Z8R4"/>
<evidence type="ECO:0000256" key="2">
    <source>
        <dbReference type="ARBA" id="ARBA00012925"/>
    </source>
</evidence>
<evidence type="ECO:0000256" key="4">
    <source>
        <dbReference type="ARBA" id="ARBA00022833"/>
    </source>
</evidence>
<feature type="binding site" evidence="7">
    <location>
        <position position="124"/>
    </location>
    <ligand>
        <name>Zn(2+)</name>
        <dbReference type="ChEBI" id="CHEBI:29105"/>
    </ligand>
</feature>
<dbReference type="PROSITE" id="PS00705">
    <property type="entry name" value="PROK_CO2_ANHYDRASE_2"/>
    <property type="match status" value="1"/>
</dbReference>
<keyword evidence="3 7" id="KW-0479">Metal-binding</keyword>
<sequence length="234" mass="25735">MRPRERSREFGAESMRLTYGALSMNRPKRLLVANVAWAHETAVRNPAFFRNLVRGQNPHVLWIGCSDSRVPAETITHCEPGDLFVHRNIANLFQAGDDNSASVLEYAVKVLKVGHVIVCGHYGCGGVRAALLPPEPGLPHVNRRIAPLCALAKAHHEELDGQANERQRIDRLAELNVLEQVRGLRAHPIVRDADPAPLVHGWIFALEDGRIKVLTSGYEADDAMTCTTAAHSAA</sequence>